<dbReference type="AlphaFoldDB" id="A0A562V820"/>
<evidence type="ECO:0000259" key="6">
    <source>
        <dbReference type="PROSITE" id="PS51007"/>
    </source>
</evidence>
<accession>A0A562V820</accession>
<evidence type="ECO:0000256" key="1">
    <source>
        <dbReference type="ARBA" id="ARBA00022617"/>
    </source>
</evidence>
<dbReference type="SUPFAM" id="SSF53822">
    <property type="entry name" value="Periplasmic binding protein-like I"/>
    <property type="match status" value="1"/>
</dbReference>
<organism evidence="7 8">
    <name type="scientific">Geobacter argillaceus</name>
    <dbReference type="NCBI Taxonomy" id="345631"/>
    <lineage>
        <taxon>Bacteria</taxon>
        <taxon>Pseudomonadati</taxon>
        <taxon>Thermodesulfobacteriota</taxon>
        <taxon>Desulfuromonadia</taxon>
        <taxon>Geobacterales</taxon>
        <taxon>Geobacteraceae</taxon>
        <taxon>Geobacter</taxon>
    </lineage>
</organism>
<dbReference type="SUPFAM" id="SSF46626">
    <property type="entry name" value="Cytochrome c"/>
    <property type="match status" value="1"/>
</dbReference>
<evidence type="ECO:0000313" key="8">
    <source>
        <dbReference type="Proteomes" id="UP000319449"/>
    </source>
</evidence>
<protein>
    <submittedName>
        <fullName evidence="7">Amino acid/amide ABC transporter substrate-binding protein (HAAT family)</fullName>
    </submittedName>
</protein>
<evidence type="ECO:0000313" key="7">
    <source>
        <dbReference type="EMBL" id="TWJ14056.1"/>
    </source>
</evidence>
<dbReference type="EMBL" id="VLLN01000031">
    <property type="protein sequence ID" value="TWJ14056.1"/>
    <property type="molecule type" value="Genomic_DNA"/>
</dbReference>
<name>A0A562V820_9BACT</name>
<dbReference type="GO" id="GO:0020037">
    <property type="term" value="F:heme binding"/>
    <property type="evidence" value="ECO:0007669"/>
    <property type="project" value="InterPro"/>
</dbReference>
<dbReference type="InterPro" id="IPR009056">
    <property type="entry name" value="Cyt_c-like_dom"/>
</dbReference>
<keyword evidence="2 4" id="KW-0479">Metal-binding</keyword>
<keyword evidence="5" id="KW-0732">Signal</keyword>
<keyword evidence="8" id="KW-1185">Reference proteome</keyword>
<dbReference type="RefSeq" id="WP_145025259.1">
    <property type="nucleotide sequence ID" value="NZ_VLLN01000031.1"/>
</dbReference>
<reference evidence="7 8" key="1">
    <citation type="submission" date="2019-07" db="EMBL/GenBank/DDBJ databases">
        <title>Genomic Encyclopedia of Archaeal and Bacterial Type Strains, Phase II (KMG-II): from individual species to whole genera.</title>
        <authorList>
            <person name="Goeker M."/>
        </authorList>
    </citation>
    <scope>NUCLEOTIDE SEQUENCE [LARGE SCALE GENOMIC DNA]</scope>
    <source>
        <strain evidence="7 8">ATCC BAA-1139</strain>
    </source>
</reference>
<evidence type="ECO:0000256" key="4">
    <source>
        <dbReference type="PROSITE-ProRule" id="PRU00433"/>
    </source>
</evidence>
<evidence type="ECO:0000256" key="5">
    <source>
        <dbReference type="SAM" id="SignalP"/>
    </source>
</evidence>
<dbReference type="GO" id="GO:0046872">
    <property type="term" value="F:metal ion binding"/>
    <property type="evidence" value="ECO:0007669"/>
    <property type="project" value="UniProtKB-KW"/>
</dbReference>
<dbReference type="InterPro" id="IPR036909">
    <property type="entry name" value="Cyt_c-like_dom_sf"/>
</dbReference>
<comment type="caution">
    <text evidence="7">The sequence shown here is derived from an EMBL/GenBank/DDBJ whole genome shotgun (WGS) entry which is preliminary data.</text>
</comment>
<feature type="signal peptide" evidence="5">
    <location>
        <begin position="1"/>
        <end position="31"/>
    </location>
</feature>
<sequence length="581" mass="64284">MKGLTFTRHHTLAVICCVAVSLLLEATGSPAASLPPSDALQHTLCAGERIYREGVLPSGEPLKVSVTGSSSVPGVTFACVSCHLRSGLGSYDESIYTPPINGEKLFRPLPRLYKGIEQRADRPLPPLRQAYTEGSLIELLRSGRDANGRILSNIMPRYLIDDQDARLLVSYLKSLSSQFSPGVSATTIRFATVTSEDVAPEIRGAMLTSFDYYFNLKNNQIKAFTNPRGTGRKSRLIVESMLVSRELAVKNLSLSHWTLKGPPETWRSQLDGYNAKEPVFALLGGIVTGPWTPIHRFCEDNAIPCLFPNTDLPVVSDSNWYTLYLSKGYYQEGESTARFLHSKEETFRGRPVVQIVRDSPEGEALSSGFHHTWQDLGEQAPVTLRLPAGKVLGGAFLQRVLAKGKPAALIIWDDATALSALELLGQRNGLPDMVFLSARCVGDRIWTLKESLRDVIYLAYPFDFSVDRAKAATLDNTNVHINRKVTMRRADVPLKDEIQKIASLTSSLNQLLTVILMDLKGNYYRDALLDITGMIPDQPYPLYGRISFGTGQRFASRGCYIVQVSHGDPPELVPKSSWETY</sequence>
<feature type="domain" description="Cytochrome c" evidence="6">
    <location>
        <begin position="54"/>
        <end position="176"/>
    </location>
</feature>
<feature type="chain" id="PRO_5022011639" evidence="5">
    <location>
        <begin position="32"/>
        <end position="581"/>
    </location>
</feature>
<dbReference type="InterPro" id="IPR028082">
    <property type="entry name" value="Peripla_BP_I"/>
</dbReference>
<proteinExistence type="predicted"/>
<dbReference type="GO" id="GO:0009055">
    <property type="term" value="F:electron transfer activity"/>
    <property type="evidence" value="ECO:0007669"/>
    <property type="project" value="InterPro"/>
</dbReference>
<keyword evidence="3 4" id="KW-0408">Iron</keyword>
<evidence type="ECO:0000256" key="2">
    <source>
        <dbReference type="ARBA" id="ARBA00022723"/>
    </source>
</evidence>
<evidence type="ECO:0000256" key="3">
    <source>
        <dbReference type="ARBA" id="ARBA00023004"/>
    </source>
</evidence>
<keyword evidence="1 4" id="KW-0349">Heme</keyword>
<dbReference type="OrthoDB" id="5558268at2"/>
<dbReference type="Proteomes" id="UP000319449">
    <property type="component" value="Unassembled WGS sequence"/>
</dbReference>
<dbReference type="PROSITE" id="PS51007">
    <property type="entry name" value="CYTC"/>
    <property type="match status" value="1"/>
</dbReference>
<gene>
    <name evidence="7" type="ORF">JN12_03555</name>
</gene>